<dbReference type="PANTHER" id="PTHR34815">
    <property type="entry name" value="LYSINE ACETYLTRANSFERASE"/>
    <property type="match status" value="1"/>
</dbReference>
<keyword evidence="3" id="KW-1185">Reference proteome</keyword>
<dbReference type="InterPro" id="IPR055100">
    <property type="entry name" value="GNAT_LYC1-like"/>
</dbReference>
<evidence type="ECO:0000313" key="2">
    <source>
        <dbReference type="EMBL" id="EGG11094.1"/>
    </source>
</evidence>
<name>F4R8K8_MELLP</name>
<dbReference type="Proteomes" id="UP000001072">
    <property type="component" value="Unassembled WGS sequence"/>
</dbReference>
<reference evidence="3" key="1">
    <citation type="journal article" date="2011" name="Proc. Natl. Acad. Sci. U.S.A.">
        <title>Obligate biotrophy features unraveled by the genomic analysis of rust fungi.</title>
        <authorList>
            <person name="Duplessis S."/>
            <person name="Cuomo C.A."/>
            <person name="Lin Y.-C."/>
            <person name="Aerts A."/>
            <person name="Tisserant E."/>
            <person name="Veneault-Fourrey C."/>
            <person name="Joly D.L."/>
            <person name="Hacquard S."/>
            <person name="Amselem J."/>
            <person name="Cantarel B.L."/>
            <person name="Chiu R."/>
            <person name="Coutinho P.M."/>
            <person name="Feau N."/>
            <person name="Field M."/>
            <person name="Frey P."/>
            <person name="Gelhaye E."/>
            <person name="Goldberg J."/>
            <person name="Grabherr M.G."/>
            <person name="Kodira C.D."/>
            <person name="Kohler A."/>
            <person name="Kuees U."/>
            <person name="Lindquist E.A."/>
            <person name="Lucas S.M."/>
            <person name="Mago R."/>
            <person name="Mauceli E."/>
            <person name="Morin E."/>
            <person name="Murat C."/>
            <person name="Pangilinan J.L."/>
            <person name="Park R."/>
            <person name="Pearson M."/>
            <person name="Quesneville H."/>
            <person name="Rouhier N."/>
            <person name="Sakthikumar S."/>
            <person name="Salamov A.A."/>
            <person name="Schmutz J."/>
            <person name="Selles B."/>
            <person name="Shapiro H."/>
            <person name="Tanguay P."/>
            <person name="Tuskan G.A."/>
            <person name="Henrissat B."/>
            <person name="Van de Peer Y."/>
            <person name="Rouze P."/>
            <person name="Ellis J.G."/>
            <person name="Dodds P.N."/>
            <person name="Schein J.E."/>
            <person name="Zhong S."/>
            <person name="Hamelin R.C."/>
            <person name="Grigoriev I.V."/>
            <person name="Szabo L.J."/>
            <person name="Martin F."/>
        </authorList>
    </citation>
    <scope>NUCLEOTIDE SEQUENCE [LARGE SCALE GENOMIC DNA]</scope>
    <source>
        <strain evidence="3">98AG31 / pathotype 3-4-7</strain>
    </source>
</reference>
<gene>
    <name evidence="2" type="ORF">MELLADRAFT_102914</name>
</gene>
<dbReference type="AlphaFoldDB" id="F4R8K8"/>
<accession>F4R8K8</accession>
<dbReference type="EMBL" id="GL883093">
    <property type="protein sequence ID" value="EGG11094.1"/>
    <property type="molecule type" value="Genomic_DNA"/>
</dbReference>
<dbReference type="STRING" id="747676.F4R8K8"/>
<dbReference type="InParanoid" id="F4R8K8"/>
<dbReference type="InterPro" id="IPR053013">
    <property type="entry name" value="LAT"/>
</dbReference>
<evidence type="ECO:0000313" key="3">
    <source>
        <dbReference type="Proteomes" id="UP000001072"/>
    </source>
</evidence>
<evidence type="ECO:0000259" key="1">
    <source>
        <dbReference type="Pfam" id="PF22998"/>
    </source>
</evidence>
<dbReference type="PANTHER" id="PTHR34815:SF2">
    <property type="entry name" value="N-ACETYLTRANSFERASE DOMAIN-CONTAINING PROTEIN"/>
    <property type="match status" value="1"/>
</dbReference>
<feature type="domain" description="LYC1 C-terminal" evidence="1">
    <location>
        <begin position="216"/>
        <end position="395"/>
    </location>
</feature>
<dbReference type="RefSeq" id="XP_007405696.1">
    <property type="nucleotide sequence ID" value="XM_007405634.1"/>
</dbReference>
<dbReference type="Pfam" id="PF22998">
    <property type="entry name" value="GNAT_LYC1-like"/>
    <property type="match status" value="1"/>
</dbReference>
<dbReference type="VEuPathDB" id="FungiDB:MELLADRAFT_102914"/>
<sequence>MSILSGPVIGTVQAKQATNYDHLILIPASREQYLTSLSSHASLWGSTLTEEQYLKREEVLSMTEACRDARSQCWVLVSKDAPDSLDYYCSCETMKREVICAIGSRQLVPPKPLAILPAYSICSVFCPPHHRGKGYTRHMMRLLHFQLASPDWLATQSNVANPNPRFNDAILSVLYSDIGPEFYAKATPPGWQVTESLQTVWTVDDLPVADGFPTMDLKPIRLKDFKSVAESDSTWLHQELSKENAQKSAWFAFRPDGADLEWLITRSNFYANILRESSIPDLLVVDIWGYQKEQDDSEFITWYIDYPAETLYLARVRCQPEDSIFFKVVFNKVVELAKEQRCKMIKCWNIDSRLVNSLGFPSQTQPRTDSLSAVAWYGETIDHLEWFANEKLFWC</sequence>
<organism evidence="3">
    <name type="scientific">Melampsora larici-populina (strain 98AG31 / pathotype 3-4-7)</name>
    <name type="common">Poplar leaf rust fungus</name>
    <dbReference type="NCBI Taxonomy" id="747676"/>
    <lineage>
        <taxon>Eukaryota</taxon>
        <taxon>Fungi</taxon>
        <taxon>Dikarya</taxon>
        <taxon>Basidiomycota</taxon>
        <taxon>Pucciniomycotina</taxon>
        <taxon>Pucciniomycetes</taxon>
        <taxon>Pucciniales</taxon>
        <taxon>Melampsoraceae</taxon>
        <taxon>Melampsora</taxon>
    </lineage>
</organism>
<proteinExistence type="predicted"/>
<dbReference type="OrthoDB" id="2502003at2759"/>
<protein>
    <recommendedName>
        <fullName evidence="1">LYC1 C-terminal domain-containing protein</fullName>
    </recommendedName>
</protein>
<dbReference type="GeneID" id="18921807"/>
<dbReference type="HOGENOM" id="CLU_038171_2_0_1"/>
<dbReference type="eggNOG" id="ENOG502S41G">
    <property type="taxonomic scope" value="Eukaryota"/>
</dbReference>
<dbReference type="KEGG" id="mlr:MELLADRAFT_102914"/>